<dbReference type="PANTHER" id="PTHR34390">
    <property type="entry name" value="UPF0442 PROTEIN YJJB-RELATED"/>
    <property type="match status" value="1"/>
</dbReference>
<proteinExistence type="inferred from homology"/>
<keyword evidence="5" id="KW-1133">Transmembrane helix</keyword>
<evidence type="ECO:0000256" key="5">
    <source>
        <dbReference type="ARBA" id="ARBA00022989"/>
    </source>
</evidence>
<dbReference type="GO" id="GO:0005886">
    <property type="term" value="C:plasma membrane"/>
    <property type="evidence" value="ECO:0007669"/>
    <property type="project" value="UniProtKB-SubCell"/>
</dbReference>
<keyword evidence="3" id="KW-0997">Cell inner membrane</keyword>
<dbReference type="GO" id="GO:0015744">
    <property type="term" value="P:succinate transport"/>
    <property type="evidence" value="ECO:0007669"/>
    <property type="project" value="TreeGrafter"/>
</dbReference>
<sequence length="145" mass="15822">MIIQVVTSFFISMCFGGAFQLRLKGMLVAGLAGGLSWLAFLIVKPLFGSDFVAYFFASCVLNVFSEIAARVAKMPAISFIVPGLVPLVPGWALYSTMYDFVQGDTQAAWSSAIFSFSTAISISLGFVLTLGVTRLRRPKWMSLKR</sequence>
<dbReference type="PANTHER" id="PTHR34390:SF1">
    <property type="entry name" value="SUCCINATE TRANSPORTER SUBUNIT YJJB-RELATED"/>
    <property type="match status" value="1"/>
</dbReference>
<dbReference type="Proteomes" id="UP000193834">
    <property type="component" value="Unassembled WGS sequence"/>
</dbReference>
<protein>
    <submittedName>
        <fullName evidence="9">Uncharacterized membrane protein YjjB, DUF3815 family</fullName>
    </submittedName>
</protein>
<gene>
    <name evidence="9" type="ORF">SAMN06295960_4075</name>
</gene>
<evidence type="ECO:0000256" key="3">
    <source>
        <dbReference type="ARBA" id="ARBA00022519"/>
    </source>
</evidence>
<keyword evidence="2" id="KW-1003">Cell membrane</keyword>
<evidence type="ECO:0000256" key="1">
    <source>
        <dbReference type="ARBA" id="ARBA00004651"/>
    </source>
</evidence>
<evidence type="ECO:0000256" key="2">
    <source>
        <dbReference type="ARBA" id="ARBA00022475"/>
    </source>
</evidence>
<name>A0A1X7LRL4_9BACL</name>
<dbReference type="InterPro" id="IPR050539">
    <property type="entry name" value="ThrE_Dicarb/AminoAcid_Exp"/>
</dbReference>
<keyword evidence="6" id="KW-0472">Membrane</keyword>
<comment type="subcellular location">
    <subcellularLocation>
        <location evidence="1">Cell membrane</location>
        <topology evidence="1">Multi-pass membrane protein</topology>
    </subcellularLocation>
</comment>
<dbReference type="STRING" id="1852522.SAMN06295960_4075"/>
<dbReference type="RefSeq" id="WP_085497364.1">
    <property type="nucleotide sequence ID" value="NZ_FXAZ01000006.1"/>
</dbReference>
<keyword evidence="4" id="KW-0812">Transmembrane</keyword>
<dbReference type="OrthoDB" id="9810047at2"/>
<comment type="similarity">
    <text evidence="7">Belongs to the ThrE exporter (TC 2.A.79) family.</text>
</comment>
<dbReference type="Pfam" id="PF12821">
    <property type="entry name" value="ThrE_2"/>
    <property type="match status" value="1"/>
</dbReference>
<evidence type="ECO:0000256" key="6">
    <source>
        <dbReference type="ARBA" id="ARBA00023136"/>
    </source>
</evidence>
<dbReference type="EMBL" id="FXAZ01000006">
    <property type="protein sequence ID" value="SMG55973.1"/>
    <property type="molecule type" value="Genomic_DNA"/>
</dbReference>
<dbReference type="InterPro" id="IPR024528">
    <property type="entry name" value="ThrE_2"/>
</dbReference>
<reference evidence="9 10" key="1">
    <citation type="submission" date="2017-04" db="EMBL/GenBank/DDBJ databases">
        <authorList>
            <person name="Afonso C.L."/>
            <person name="Miller P.J."/>
            <person name="Scott M.A."/>
            <person name="Spackman E."/>
            <person name="Goraichik I."/>
            <person name="Dimitrov K.M."/>
            <person name="Suarez D.L."/>
            <person name="Swayne D.E."/>
        </authorList>
    </citation>
    <scope>NUCLEOTIDE SEQUENCE [LARGE SCALE GENOMIC DNA]</scope>
    <source>
        <strain evidence="9 10">11</strain>
    </source>
</reference>
<evidence type="ECO:0000256" key="7">
    <source>
        <dbReference type="ARBA" id="ARBA00034125"/>
    </source>
</evidence>
<accession>A0A1X7LRL4</accession>
<evidence type="ECO:0000313" key="9">
    <source>
        <dbReference type="EMBL" id="SMG55973.1"/>
    </source>
</evidence>
<dbReference type="AlphaFoldDB" id="A0A1X7LRL4"/>
<evidence type="ECO:0000313" key="10">
    <source>
        <dbReference type="Proteomes" id="UP000193834"/>
    </source>
</evidence>
<keyword evidence="10" id="KW-1185">Reference proteome</keyword>
<evidence type="ECO:0000256" key="4">
    <source>
        <dbReference type="ARBA" id="ARBA00022692"/>
    </source>
</evidence>
<organism evidence="9 10">
    <name type="scientific">Paenibacillus aquistagni</name>
    <dbReference type="NCBI Taxonomy" id="1852522"/>
    <lineage>
        <taxon>Bacteria</taxon>
        <taxon>Bacillati</taxon>
        <taxon>Bacillota</taxon>
        <taxon>Bacilli</taxon>
        <taxon>Bacillales</taxon>
        <taxon>Paenibacillaceae</taxon>
        <taxon>Paenibacillus</taxon>
    </lineage>
</organism>
<feature type="domain" description="Threonine/Serine exporter ThrE" evidence="8">
    <location>
        <begin position="4"/>
        <end position="129"/>
    </location>
</feature>
<evidence type="ECO:0000259" key="8">
    <source>
        <dbReference type="Pfam" id="PF12821"/>
    </source>
</evidence>